<reference evidence="7" key="1">
    <citation type="submission" date="2021-10" db="EMBL/GenBank/DDBJ databases">
        <title>Marinomonas pontica sp. nov., isolated from the Black Sea.</title>
        <authorList>
            <person name="Zhao L.-H."/>
            <person name="Xue J.-H."/>
        </authorList>
    </citation>
    <scope>NUCLEOTIDE SEQUENCE</scope>
    <source>
        <strain evidence="7">E8</strain>
    </source>
</reference>
<evidence type="ECO:0000256" key="4">
    <source>
        <dbReference type="ARBA" id="ARBA00022825"/>
    </source>
</evidence>
<dbReference type="Gene3D" id="3.90.226.10">
    <property type="entry name" value="2-enoyl-CoA Hydratase, Chain A, domain 1"/>
    <property type="match status" value="1"/>
</dbReference>
<evidence type="ECO:0000256" key="2">
    <source>
        <dbReference type="ARBA" id="ARBA00022670"/>
    </source>
</evidence>
<keyword evidence="5" id="KW-0812">Transmembrane</keyword>
<comment type="caution">
    <text evidence="7">The sequence shown here is derived from an EMBL/GenBank/DDBJ whole genome shotgun (WGS) entry which is preliminary data.</text>
</comment>
<feature type="transmembrane region" description="Helical" evidence="5">
    <location>
        <begin position="43"/>
        <end position="64"/>
    </location>
</feature>
<dbReference type="GO" id="GO:0008236">
    <property type="term" value="F:serine-type peptidase activity"/>
    <property type="evidence" value="ECO:0007669"/>
    <property type="project" value="UniProtKB-KW"/>
</dbReference>
<dbReference type="SUPFAM" id="SSF52096">
    <property type="entry name" value="ClpP/crotonase"/>
    <property type="match status" value="1"/>
</dbReference>
<dbReference type="Pfam" id="PF01343">
    <property type="entry name" value="Peptidase_S49"/>
    <property type="match status" value="1"/>
</dbReference>
<evidence type="ECO:0000259" key="6">
    <source>
        <dbReference type="Pfam" id="PF01343"/>
    </source>
</evidence>
<keyword evidence="3" id="KW-0378">Hydrolase</keyword>
<keyword evidence="2" id="KW-0645">Protease</keyword>
<dbReference type="NCBIfam" id="TIGR00706">
    <property type="entry name" value="SppA_dom"/>
    <property type="match status" value="1"/>
</dbReference>
<proteinExistence type="inferred from homology"/>
<evidence type="ECO:0000256" key="5">
    <source>
        <dbReference type="SAM" id="Phobius"/>
    </source>
</evidence>
<dbReference type="PANTHER" id="PTHR42987:SF8">
    <property type="entry name" value="PROTEINASE"/>
    <property type="match status" value="1"/>
</dbReference>
<keyword evidence="8" id="KW-1185">Reference proteome</keyword>
<dbReference type="AlphaFoldDB" id="A0A9X1INZ5"/>
<dbReference type="InterPro" id="IPR004635">
    <property type="entry name" value="Pept_S49_SppA"/>
</dbReference>
<accession>A0A9X1INZ5</accession>
<dbReference type="Gene3D" id="6.20.330.10">
    <property type="match status" value="1"/>
</dbReference>
<gene>
    <name evidence="7" type="primary">sppA</name>
    <name evidence="7" type="ORF">LG368_12020</name>
</gene>
<dbReference type="Proteomes" id="UP001139095">
    <property type="component" value="Unassembled WGS sequence"/>
</dbReference>
<dbReference type="InterPro" id="IPR047272">
    <property type="entry name" value="S49_SppA_C"/>
</dbReference>
<dbReference type="PANTHER" id="PTHR42987">
    <property type="entry name" value="PEPTIDASE S49"/>
    <property type="match status" value="1"/>
</dbReference>
<keyword evidence="4" id="KW-0720">Serine protease</keyword>
<evidence type="ECO:0000256" key="1">
    <source>
        <dbReference type="ARBA" id="ARBA00008683"/>
    </source>
</evidence>
<sequence length="330" mass="36613">MFRKKKIDKIPSIDDNAPWEQNLLKEYMFELHKEQVKDRRWRMLLKIIRSSGLFLILLIVLTTGNDGIKSAFSNDGGVEASPHIAYINIQGQIADGTPTSADSLVPALEKAFENESSKAIFLKINSPGGSPVQSGRIYEEVMYLKHKHPNKKVYAIIGDIGASGGYYIAAAADQIYADQSSLVGSIGVISSSFGFSDLMEKIGVERRTIIAGENKALLDPYTPLDDDAKQFWEGVLNSTHQQFITRVKEGRGERLSDDPQIFTGLIWNGEQALEKGLIDGLGSMNTLAREQIMLDKFVDYTPSRDFLHRLTQRAKVAASTLINGTTVSFH</sequence>
<evidence type="ECO:0000313" key="8">
    <source>
        <dbReference type="Proteomes" id="UP001139095"/>
    </source>
</evidence>
<evidence type="ECO:0000313" key="7">
    <source>
        <dbReference type="EMBL" id="MCB5162620.1"/>
    </source>
</evidence>
<dbReference type="EMBL" id="JAJATW010000019">
    <property type="protein sequence ID" value="MCB5162620.1"/>
    <property type="molecule type" value="Genomic_DNA"/>
</dbReference>
<name>A0A9X1INZ5_9GAMM</name>
<comment type="similarity">
    <text evidence="1">Belongs to the peptidase S49 family.</text>
</comment>
<dbReference type="RefSeq" id="WP_226754966.1">
    <property type="nucleotide sequence ID" value="NZ_JAJATW010000019.1"/>
</dbReference>
<protein>
    <submittedName>
        <fullName evidence="7">Signal peptide peptidase SppA</fullName>
    </submittedName>
</protein>
<dbReference type="InterPro" id="IPR029045">
    <property type="entry name" value="ClpP/crotonase-like_dom_sf"/>
</dbReference>
<evidence type="ECO:0000256" key="3">
    <source>
        <dbReference type="ARBA" id="ARBA00022801"/>
    </source>
</evidence>
<organism evidence="7 8">
    <name type="scientific">Marinomonas algarum</name>
    <dbReference type="NCBI Taxonomy" id="2883105"/>
    <lineage>
        <taxon>Bacteria</taxon>
        <taxon>Pseudomonadati</taxon>
        <taxon>Pseudomonadota</taxon>
        <taxon>Gammaproteobacteria</taxon>
        <taxon>Oceanospirillales</taxon>
        <taxon>Oceanospirillaceae</taxon>
        <taxon>Marinomonas</taxon>
    </lineage>
</organism>
<keyword evidence="5" id="KW-0472">Membrane</keyword>
<feature type="domain" description="Peptidase S49" evidence="6">
    <location>
        <begin position="147"/>
        <end position="290"/>
    </location>
</feature>
<dbReference type="GO" id="GO:0006508">
    <property type="term" value="P:proteolysis"/>
    <property type="evidence" value="ECO:0007669"/>
    <property type="project" value="UniProtKB-KW"/>
</dbReference>
<dbReference type="CDD" id="cd07023">
    <property type="entry name" value="S49_Sppa_N_C"/>
    <property type="match status" value="1"/>
</dbReference>
<keyword evidence="5" id="KW-1133">Transmembrane helix</keyword>
<dbReference type="InterPro" id="IPR002142">
    <property type="entry name" value="Peptidase_S49"/>
</dbReference>